<gene>
    <name evidence="2" type="ORF">EV380_2644</name>
</gene>
<dbReference type="SUPFAM" id="SSF160904">
    <property type="entry name" value="Jann2411-like"/>
    <property type="match status" value="1"/>
</dbReference>
<proteinExistence type="predicted"/>
<dbReference type="Pfam" id="PF07336">
    <property type="entry name" value="ABATE"/>
    <property type="match status" value="1"/>
</dbReference>
<organism evidence="2 3">
    <name type="scientific">Zhihengliuella halotolerans</name>
    <dbReference type="NCBI Taxonomy" id="370736"/>
    <lineage>
        <taxon>Bacteria</taxon>
        <taxon>Bacillati</taxon>
        <taxon>Actinomycetota</taxon>
        <taxon>Actinomycetes</taxon>
        <taxon>Micrococcales</taxon>
        <taxon>Micrococcaceae</taxon>
        <taxon>Zhihengliuella</taxon>
    </lineage>
</organism>
<dbReference type="InterPro" id="IPR010852">
    <property type="entry name" value="ABATE"/>
</dbReference>
<evidence type="ECO:0000313" key="2">
    <source>
        <dbReference type="EMBL" id="RZU63037.1"/>
    </source>
</evidence>
<reference evidence="2 3" key="1">
    <citation type="submission" date="2019-02" db="EMBL/GenBank/DDBJ databases">
        <title>Sequencing the genomes of 1000 actinobacteria strains.</title>
        <authorList>
            <person name="Klenk H.-P."/>
        </authorList>
    </citation>
    <scope>NUCLEOTIDE SEQUENCE [LARGE SCALE GENOMIC DNA]</scope>
    <source>
        <strain evidence="2 3">DSM 17364</strain>
    </source>
</reference>
<evidence type="ECO:0000313" key="3">
    <source>
        <dbReference type="Proteomes" id="UP000292685"/>
    </source>
</evidence>
<dbReference type="RefSeq" id="WP_130451519.1">
    <property type="nucleotide sequence ID" value="NZ_SHLA01000001.1"/>
</dbReference>
<dbReference type="EMBL" id="SHLA01000001">
    <property type="protein sequence ID" value="RZU63037.1"/>
    <property type="molecule type" value="Genomic_DNA"/>
</dbReference>
<dbReference type="Pfam" id="PF11706">
    <property type="entry name" value="zf-CGNR"/>
    <property type="match status" value="1"/>
</dbReference>
<accession>A0A4Q8AFE4</accession>
<evidence type="ECO:0000259" key="1">
    <source>
        <dbReference type="Pfam" id="PF11706"/>
    </source>
</evidence>
<dbReference type="InterPro" id="IPR021005">
    <property type="entry name" value="Znf_CGNR"/>
</dbReference>
<dbReference type="InterPro" id="IPR023286">
    <property type="entry name" value="ABATE_dom_sf"/>
</dbReference>
<feature type="domain" description="Zinc finger CGNR" evidence="1">
    <location>
        <begin position="134"/>
        <end position="177"/>
    </location>
</feature>
<name>A0A4Q8AFE4_9MICC</name>
<protein>
    <submittedName>
        <fullName evidence="2">Putative RNA-binding Zn ribbon-like protein</fullName>
    </submittedName>
</protein>
<dbReference type="OrthoDB" id="3531194at2"/>
<sequence length="183" mass="20527">MQFAPDTLIALRSAVNLVNSAEAEVDQLRTVADLDHFLAEEQYSGFRAGTQGELREVRHLRTVFRALWGADVDEAVEIVNNILRNARALPQLVKHDGWDYHLHATTHDAPLADRISTEIALAVMDVVRSGELDRLRTCAAHDCRAVLLDLSRNRSKRFCDTGNCANREHVRAYRQRKAGAGTK</sequence>
<dbReference type="PANTHER" id="PTHR35525:SF3">
    <property type="entry name" value="BLL6575 PROTEIN"/>
    <property type="match status" value="1"/>
</dbReference>
<dbReference type="Proteomes" id="UP000292685">
    <property type="component" value="Unassembled WGS sequence"/>
</dbReference>
<dbReference type="Gene3D" id="1.10.3300.10">
    <property type="entry name" value="Jann2411-like domain"/>
    <property type="match status" value="1"/>
</dbReference>
<dbReference type="AlphaFoldDB" id="A0A4Q8AFE4"/>
<comment type="caution">
    <text evidence="2">The sequence shown here is derived from an EMBL/GenBank/DDBJ whole genome shotgun (WGS) entry which is preliminary data.</text>
</comment>
<keyword evidence="3" id="KW-1185">Reference proteome</keyword>
<dbReference type="PANTHER" id="PTHR35525">
    <property type="entry name" value="BLL6575 PROTEIN"/>
    <property type="match status" value="1"/>
</dbReference>